<evidence type="ECO:0000313" key="2">
    <source>
        <dbReference type="EMBL" id="DAF63360.1"/>
    </source>
</evidence>
<name>A0A8S5TJR2_9CAUD</name>
<feature type="compositionally biased region" description="Basic and acidic residues" evidence="1">
    <location>
        <begin position="8"/>
        <end position="24"/>
    </location>
</feature>
<proteinExistence type="predicted"/>
<dbReference type="EMBL" id="BK032839">
    <property type="protein sequence ID" value="DAF63360.1"/>
    <property type="molecule type" value="Genomic_DNA"/>
</dbReference>
<evidence type="ECO:0000256" key="1">
    <source>
        <dbReference type="SAM" id="MobiDB-lite"/>
    </source>
</evidence>
<protein>
    <submittedName>
        <fullName evidence="2">Uncharacterized protein</fullName>
    </submittedName>
</protein>
<feature type="region of interest" description="Disordered" evidence="1">
    <location>
        <begin position="1"/>
        <end position="34"/>
    </location>
</feature>
<organism evidence="2">
    <name type="scientific">Siphoviridae sp. ctvI513</name>
    <dbReference type="NCBI Taxonomy" id="2827965"/>
    <lineage>
        <taxon>Viruses</taxon>
        <taxon>Duplodnaviria</taxon>
        <taxon>Heunggongvirae</taxon>
        <taxon>Uroviricota</taxon>
        <taxon>Caudoviricetes</taxon>
    </lineage>
</organism>
<sequence>MECFLFGRFEKRREKPEKEQDARKNHLSHPLIPR</sequence>
<reference evidence="2" key="1">
    <citation type="journal article" date="2021" name="Proc. Natl. Acad. Sci. U.S.A.">
        <title>A Catalog of Tens of Thousands of Viruses from Human Metagenomes Reveals Hidden Associations with Chronic Diseases.</title>
        <authorList>
            <person name="Tisza M.J."/>
            <person name="Buck C.B."/>
        </authorList>
    </citation>
    <scope>NUCLEOTIDE SEQUENCE</scope>
    <source>
        <strain evidence="2">CtvI513</strain>
    </source>
</reference>
<accession>A0A8S5TJR2</accession>